<reference evidence="5 6" key="1">
    <citation type="submission" date="2016-10" db="EMBL/GenBank/DDBJ databases">
        <authorList>
            <person name="de Groot N.N."/>
        </authorList>
    </citation>
    <scope>NUCLEOTIDE SEQUENCE [LARGE SCALE GENOMIC DNA]</scope>
    <source>
        <strain evidence="5 6">CGMCC 1.9113</strain>
    </source>
</reference>
<evidence type="ECO:0000313" key="5">
    <source>
        <dbReference type="EMBL" id="SFP51846.1"/>
    </source>
</evidence>
<keyword evidence="2" id="KW-0680">Restriction system</keyword>
<dbReference type="OrthoDB" id="512700at2"/>
<dbReference type="STRING" id="634430.SAMN04488241_102408"/>
<proteinExistence type="inferred from homology"/>
<gene>
    <name evidence="5" type="ORF">SAMN04488241_102408</name>
</gene>
<feature type="domain" description="Type I restriction modification DNA specificity" evidence="4">
    <location>
        <begin position="173"/>
        <end position="321"/>
    </location>
</feature>
<organism evidence="5 6">
    <name type="scientific">Sphingomonas rubra</name>
    <dbReference type="NCBI Taxonomy" id="634430"/>
    <lineage>
        <taxon>Bacteria</taxon>
        <taxon>Pseudomonadati</taxon>
        <taxon>Pseudomonadota</taxon>
        <taxon>Alphaproteobacteria</taxon>
        <taxon>Sphingomonadales</taxon>
        <taxon>Sphingomonadaceae</taxon>
        <taxon>Sphingomonas</taxon>
    </lineage>
</organism>
<dbReference type="InterPro" id="IPR044946">
    <property type="entry name" value="Restrct_endonuc_typeI_TRD_sf"/>
</dbReference>
<dbReference type="CDD" id="cd17262">
    <property type="entry name" value="RMtype1_S_Aco12261I-TRD2-CR2"/>
    <property type="match status" value="1"/>
</dbReference>
<dbReference type="RefSeq" id="WP_093331701.1">
    <property type="nucleotide sequence ID" value="NZ_FOXP01000002.1"/>
</dbReference>
<keyword evidence="3" id="KW-0238">DNA-binding</keyword>
<evidence type="ECO:0000256" key="3">
    <source>
        <dbReference type="ARBA" id="ARBA00023125"/>
    </source>
</evidence>
<dbReference type="GO" id="GO:0004519">
    <property type="term" value="F:endonuclease activity"/>
    <property type="evidence" value="ECO:0007669"/>
    <property type="project" value="UniProtKB-KW"/>
</dbReference>
<dbReference type="Proteomes" id="UP000199586">
    <property type="component" value="Unassembled WGS sequence"/>
</dbReference>
<name>A0A1I5R1B5_9SPHN</name>
<evidence type="ECO:0000256" key="1">
    <source>
        <dbReference type="ARBA" id="ARBA00010923"/>
    </source>
</evidence>
<dbReference type="Pfam" id="PF01420">
    <property type="entry name" value="Methylase_S"/>
    <property type="match status" value="2"/>
</dbReference>
<dbReference type="InterPro" id="IPR051212">
    <property type="entry name" value="Type-I_RE_S_subunit"/>
</dbReference>
<dbReference type="GO" id="GO:0003677">
    <property type="term" value="F:DNA binding"/>
    <property type="evidence" value="ECO:0007669"/>
    <property type="project" value="UniProtKB-KW"/>
</dbReference>
<dbReference type="PANTHER" id="PTHR43140:SF1">
    <property type="entry name" value="TYPE I RESTRICTION ENZYME ECOKI SPECIFICITY SUBUNIT"/>
    <property type="match status" value="1"/>
</dbReference>
<evidence type="ECO:0000256" key="2">
    <source>
        <dbReference type="ARBA" id="ARBA00022747"/>
    </source>
</evidence>
<dbReference type="AlphaFoldDB" id="A0A1I5R1B5"/>
<dbReference type="CDD" id="cd17266">
    <property type="entry name" value="RMtype1_S_Sau1132ORF3780P-TRD2-CR2_like"/>
    <property type="match status" value="1"/>
</dbReference>
<keyword evidence="5" id="KW-0540">Nuclease</keyword>
<evidence type="ECO:0000259" key="4">
    <source>
        <dbReference type="Pfam" id="PF01420"/>
    </source>
</evidence>
<dbReference type="EMBL" id="FOXP01000002">
    <property type="protein sequence ID" value="SFP51846.1"/>
    <property type="molecule type" value="Genomic_DNA"/>
</dbReference>
<keyword evidence="5" id="KW-0255">Endonuclease</keyword>
<accession>A0A1I5R1B5</accession>
<sequence length="566" mass="63066">MIPLLEVCRAYQPQTIGRKDMDNDGAFPVYGANGVIGRYHSYNHEESEVLLGCRGSCGSVNVSEPQSWITGNAMVIKPRDHRLSKEFLRYFLDGSDAIAKTITGVAQPQITQKSLATVAIPLPPLEEQHRIVAVLDEAFAAIAIASANAQQNLANARELFDAAFRESFDHTDDGWAIYRLTDISENWDYLRRPVTKSDRIAGDIPYYGASGQVDSVRDHLFDDDLLLVSEDGANLLMRTYPIAFSITGKAWVNNHAHILNFDDMATQRLVEFYINSISVAPWVSGMAQPKLNQKALNQIPVPLPPMDQRERLVAELDELAEQIGKWEANRQTRLEALAALKQSLLHRAFSGELTSKAKTAAALDSDFATPAFAAKVVAFAYERHVAKNRVRNFGTVKAEKILHMVEAIGSVDLGRQPSREAAGPDDATHRHATWDWARSQHFFRFNKRSGGGHDFEKLSAYSGMIKEARTAIAGSAVEKAIELLVDMDRDFAELIATTYAAWNNLIIDRCAATDDDIVLAARDRWHRDKLRFDPSRFHDAIRFIRNNNIVPDGTAKRVGGQEALLL</sequence>
<dbReference type="Gene3D" id="3.90.220.20">
    <property type="entry name" value="DNA methylase specificity domains"/>
    <property type="match status" value="2"/>
</dbReference>
<keyword evidence="6" id="KW-1185">Reference proteome</keyword>
<feature type="domain" description="Type I restriction modification DNA specificity" evidence="4">
    <location>
        <begin position="4"/>
        <end position="146"/>
    </location>
</feature>
<comment type="similarity">
    <text evidence="1">Belongs to the type-I restriction system S methylase family.</text>
</comment>
<evidence type="ECO:0000313" key="6">
    <source>
        <dbReference type="Proteomes" id="UP000199586"/>
    </source>
</evidence>
<dbReference type="PANTHER" id="PTHR43140">
    <property type="entry name" value="TYPE-1 RESTRICTION ENZYME ECOKI SPECIFICITY PROTEIN"/>
    <property type="match status" value="1"/>
</dbReference>
<protein>
    <submittedName>
        <fullName evidence="5">Restriction endonuclease S subunit</fullName>
    </submittedName>
</protein>
<dbReference type="InterPro" id="IPR000055">
    <property type="entry name" value="Restrct_endonuc_typeI_TRD"/>
</dbReference>
<dbReference type="GO" id="GO:0009307">
    <property type="term" value="P:DNA restriction-modification system"/>
    <property type="evidence" value="ECO:0007669"/>
    <property type="project" value="UniProtKB-KW"/>
</dbReference>
<dbReference type="SUPFAM" id="SSF116734">
    <property type="entry name" value="DNA methylase specificity domain"/>
    <property type="match status" value="2"/>
</dbReference>
<keyword evidence="5" id="KW-0378">Hydrolase</keyword>